<evidence type="ECO:0000313" key="1">
    <source>
        <dbReference type="EMBL" id="VAV96509.1"/>
    </source>
</evidence>
<gene>
    <name evidence="1" type="ORF">MNBD_ALPHA01-1854</name>
</gene>
<name>A0A3B0RWY0_9ZZZZ</name>
<dbReference type="EMBL" id="UOEJ01000074">
    <property type="protein sequence ID" value="VAV96509.1"/>
    <property type="molecule type" value="Genomic_DNA"/>
</dbReference>
<protein>
    <submittedName>
        <fullName evidence="1">Uncharacterized protein</fullName>
    </submittedName>
</protein>
<sequence length="70" mass="7844">MTKQTDSDALKFRKKKISLDWGKSHVETELSPDHVAGANVLVLHPHLKTRASSKFMATSSLRSPEARLEE</sequence>
<reference evidence="1" key="1">
    <citation type="submission" date="2018-06" db="EMBL/GenBank/DDBJ databases">
        <authorList>
            <person name="Zhirakovskaya E."/>
        </authorList>
    </citation>
    <scope>NUCLEOTIDE SEQUENCE</scope>
</reference>
<accession>A0A3B0RWY0</accession>
<organism evidence="1">
    <name type="scientific">hydrothermal vent metagenome</name>
    <dbReference type="NCBI Taxonomy" id="652676"/>
    <lineage>
        <taxon>unclassified sequences</taxon>
        <taxon>metagenomes</taxon>
        <taxon>ecological metagenomes</taxon>
    </lineage>
</organism>
<proteinExistence type="predicted"/>
<dbReference type="AlphaFoldDB" id="A0A3B0RWY0"/>
<feature type="non-terminal residue" evidence="1">
    <location>
        <position position="70"/>
    </location>
</feature>